<dbReference type="CDD" id="cd04179">
    <property type="entry name" value="DPM_DPG-synthase_like"/>
    <property type="match status" value="1"/>
</dbReference>
<comment type="caution">
    <text evidence="7">The sequence shown here is derived from an EMBL/GenBank/DDBJ whole genome shotgun (WGS) entry which is preliminary data.</text>
</comment>
<dbReference type="InterPro" id="IPR050256">
    <property type="entry name" value="Glycosyltransferase_2"/>
</dbReference>
<evidence type="ECO:0000313" key="8">
    <source>
        <dbReference type="Proteomes" id="UP000244224"/>
    </source>
</evidence>
<evidence type="ECO:0000313" key="7">
    <source>
        <dbReference type="EMBL" id="PTX50389.1"/>
    </source>
</evidence>
<keyword evidence="5" id="KW-0460">Magnesium</keyword>
<evidence type="ECO:0000256" key="3">
    <source>
        <dbReference type="ARBA" id="ARBA00022676"/>
    </source>
</evidence>
<dbReference type="AlphaFoldDB" id="A0A2T6B2U5"/>
<dbReference type="InterPro" id="IPR029044">
    <property type="entry name" value="Nucleotide-diphossugar_trans"/>
</dbReference>
<dbReference type="SUPFAM" id="SSF53448">
    <property type="entry name" value="Nucleotide-diphospho-sugar transferases"/>
    <property type="match status" value="1"/>
</dbReference>
<sequence>MSSKVTCLVPAHDEAARIGAVLSVLVGHPQIDRVLVIDDGSRDGTAGVAQQAGAEVLRLVPNRGKTRALAQGIAASDGDWLLLIDADLTGLTAADITRLVWPVLEGRADVSLSLRGNAPRLWHWLGVDYISGERMLPRALIAPHLAALDSLPKFGFEVFLNRLMLKRGMRPAIVRWPGVASPAKAAKRGLWRGIASDVLMIVDILRATGPLTVLSQIASLTRQVR</sequence>
<dbReference type="EMBL" id="QBKP01000005">
    <property type="protein sequence ID" value="PTX50389.1"/>
    <property type="molecule type" value="Genomic_DNA"/>
</dbReference>
<dbReference type="PANTHER" id="PTHR48090:SF10">
    <property type="entry name" value="GLUCOSYL-3-PHOSPHOGLYCERATE SYNTHASE"/>
    <property type="match status" value="1"/>
</dbReference>
<dbReference type="Proteomes" id="UP000244224">
    <property type="component" value="Unassembled WGS sequence"/>
</dbReference>
<accession>A0A2T6B2U5</accession>
<dbReference type="Gene3D" id="3.90.550.10">
    <property type="entry name" value="Spore Coat Polysaccharide Biosynthesis Protein SpsA, Chain A"/>
    <property type="match status" value="1"/>
</dbReference>
<dbReference type="PANTHER" id="PTHR48090">
    <property type="entry name" value="UNDECAPRENYL-PHOSPHATE 4-DEOXY-4-FORMAMIDO-L-ARABINOSE TRANSFERASE-RELATED"/>
    <property type="match status" value="1"/>
</dbReference>
<comment type="cofactor">
    <cofactor evidence="1">
        <name>Mg(2+)</name>
        <dbReference type="ChEBI" id="CHEBI:18420"/>
    </cofactor>
</comment>
<reference evidence="7 8" key="1">
    <citation type="submission" date="2018-04" db="EMBL/GenBank/DDBJ databases">
        <title>Genomic Encyclopedia of Archaeal and Bacterial Type Strains, Phase II (KMG-II): from individual species to whole genera.</title>
        <authorList>
            <person name="Goeker M."/>
        </authorList>
    </citation>
    <scope>NUCLEOTIDE SEQUENCE [LARGE SCALE GENOMIC DNA]</scope>
    <source>
        <strain evidence="7 8">DSM 21823</strain>
    </source>
</reference>
<name>A0A2T6B2U5_9RHOB</name>
<evidence type="ECO:0000256" key="4">
    <source>
        <dbReference type="ARBA" id="ARBA00022679"/>
    </source>
</evidence>
<evidence type="ECO:0000256" key="2">
    <source>
        <dbReference type="ARBA" id="ARBA00006739"/>
    </source>
</evidence>
<dbReference type="OrthoDB" id="9815923at2"/>
<proteinExistence type="inferred from homology"/>
<evidence type="ECO:0000259" key="6">
    <source>
        <dbReference type="Pfam" id="PF00535"/>
    </source>
</evidence>
<organism evidence="7 8">
    <name type="scientific">Gemmobacter caeni</name>
    <dbReference type="NCBI Taxonomy" id="589035"/>
    <lineage>
        <taxon>Bacteria</taxon>
        <taxon>Pseudomonadati</taxon>
        <taxon>Pseudomonadota</taxon>
        <taxon>Alphaproteobacteria</taxon>
        <taxon>Rhodobacterales</taxon>
        <taxon>Paracoccaceae</taxon>
        <taxon>Gemmobacter</taxon>
    </lineage>
</organism>
<comment type="similarity">
    <text evidence="2">Belongs to the glycosyltransferase 2 family.</text>
</comment>
<dbReference type="GO" id="GO:0016757">
    <property type="term" value="F:glycosyltransferase activity"/>
    <property type="evidence" value="ECO:0007669"/>
    <property type="project" value="UniProtKB-KW"/>
</dbReference>
<dbReference type="Pfam" id="PF00535">
    <property type="entry name" value="Glycos_transf_2"/>
    <property type="match status" value="1"/>
</dbReference>
<keyword evidence="8" id="KW-1185">Reference proteome</keyword>
<protein>
    <submittedName>
        <fullName evidence="7">Glycosyl transferase family 2</fullName>
    </submittedName>
</protein>
<dbReference type="InterPro" id="IPR001173">
    <property type="entry name" value="Glyco_trans_2-like"/>
</dbReference>
<keyword evidence="3" id="KW-0328">Glycosyltransferase</keyword>
<evidence type="ECO:0000256" key="1">
    <source>
        <dbReference type="ARBA" id="ARBA00001946"/>
    </source>
</evidence>
<dbReference type="RefSeq" id="WP_108128642.1">
    <property type="nucleotide sequence ID" value="NZ_QBKP01000005.1"/>
</dbReference>
<evidence type="ECO:0000256" key="5">
    <source>
        <dbReference type="ARBA" id="ARBA00022842"/>
    </source>
</evidence>
<gene>
    <name evidence="7" type="ORF">C8N34_10532</name>
</gene>
<keyword evidence="4 7" id="KW-0808">Transferase</keyword>
<feature type="domain" description="Glycosyltransferase 2-like" evidence="6">
    <location>
        <begin position="7"/>
        <end position="112"/>
    </location>
</feature>